<sequence>MPRPDNAGAWTKVDDRMVRTGLVSELTSYVGRRGESADVRRLLGSARLVSLTGPGGVGKTRLAYRVASDTARAYRDGVFFVELAELREPALLADVVADRLDLQIRSEQPAIDRVLDYLRDRELLLVLDNCEHVLGACADFVAALLTQCGEVTVLTTSRQSLAVPGERTFRVPPLPIPPDTAEPSELMRYDSSRLFADRAAAAQTEFDITSHNAADVARLCRQLDGVPLAIELAAARMRSLPLHQICRRLDRRLTLLTTGSPISPERQQTLRATIVWSYELCSRAEQLVWCRASVFTGSFDLEAAEFVCGGSGVDPAAVLDVIDALVDKSVLERDGTDDARYRMLETLREFGQEELDAAAENDRIARRHRDWFDRLTARADAEWIGPAQSSWVWRLRRDHANLRAALEYSLTAPGEADIALPMAQRIVEYWTLRGANREARTRLDRALAATSPDHPARAYGLATSAQFSVWLSDIPGTLTRLDEADKIAADRGDRVAAALSDVVRAQVAKIRLEDGLSAELAGAAVPVFRAHGDRRNELRARLHHGIANTASSPAEGLRLLRDMTARSDELGDTYYRDMALFGIAMIEVMAGSLDAAEAAARTALASTRLRDSRFGDAYHLETLAWCAARRGESERAATLFGAAATAWDLLGSDPAAIMPRPHGRFRDLAATALGVDAFDSAHAAGRALPRERARRYALREEAEGSAVREPRSPLTARELQVARLVAQGLTNREIAVRLVIAPRTADTHVRHILTKLGFGKRAQIAAWTAARAHP</sequence>
<reference evidence="2 3" key="1">
    <citation type="submission" date="2023-07" db="EMBL/GenBank/DDBJ databases">
        <title>Sorghum-associated microbial communities from plants grown in Nebraska, USA.</title>
        <authorList>
            <person name="Schachtman D."/>
        </authorList>
    </citation>
    <scope>NUCLEOTIDE SEQUENCE [LARGE SCALE GENOMIC DNA]</scope>
    <source>
        <strain evidence="2 3">4272</strain>
    </source>
</reference>
<evidence type="ECO:0000259" key="1">
    <source>
        <dbReference type="PROSITE" id="PS50043"/>
    </source>
</evidence>
<keyword evidence="3" id="KW-1185">Reference proteome</keyword>
<dbReference type="InterPro" id="IPR000792">
    <property type="entry name" value="Tscrpt_reg_LuxR_C"/>
</dbReference>
<proteinExistence type="predicted"/>
<dbReference type="RefSeq" id="WP_310407499.1">
    <property type="nucleotide sequence ID" value="NZ_JAVDWW010000013.1"/>
</dbReference>
<dbReference type="EMBL" id="JAVDWW010000013">
    <property type="protein sequence ID" value="MDR7172532.1"/>
    <property type="molecule type" value="Genomic_DNA"/>
</dbReference>
<dbReference type="SMART" id="SM00421">
    <property type="entry name" value="HTH_LUXR"/>
    <property type="match status" value="1"/>
</dbReference>
<accession>A0ABU1XRN2</accession>
<dbReference type="PRINTS" id="PR00038">
    <property type="entry name" value="HTHLUXR"/>
</dbReference>
<dbReference type="InterPro" id="IPR058852">
    <property type="entry name" value="HTH_77"/>
</dbReference>
<dbReference type="InterPro" id="IPR036388">
    <property type="entry name" value="WH-like_DNA-bd_sf"/>
</dbReference>
<dbReference type="SUPFAM" id="SSF52540">
    <property type="entry name" value="P-loop containing nucleoside triphosphate hydrolases"/>
    <property type="match status" value="1"/>
</dbReference>
<dbReference type="CDD" id="cd06170">
    <property type="entry name" value="LuxR_C_like"/>
    <property type="match status" value="1"/>
</dbReference>
<feature type="domain" description="HTH luxR-type" evidence="1">
    <location>
        <begin position="707"/>
        <end position="772"/>
    </location>
</feature>
<dbReference type="InterPro" id="IPR049945">
    <property type="entry name" value="AAA_22"/>
</dbReference>
<name>A0ABU1XRN2_9NOCA</name>
<dbReference type="Pfam" id="PF13401">
    <property type="entry name" value="AAA_22"/>
    <property type="match status" value="1"/>
</dbReference>
<dbReference type="PRINTS" id="PR00364">
    <property type="entry name" value="DISEASERSIST"/>
</dbReference>
<dbReference type="Gene3D" id="1.10.10.10">
    <property type="entry name" value="Winged helix-like DNA-binding domain superfamily/Winged helix DNA-binding domain"/>
    <property type="match status" value="1"/>
</dbReference>
<dbReference type="Gene3D" id="3.40.50.300">
    <property type="entry name" value="P-loop containing nucleotide triphosphate hydrolases"/>
    <property type="match status" value="1"/>
</dbReference>
<protein>
    <submittedName>
        <fullName evidence="2">ATPase/DNA-binding CsgD family transcriptional regulator</fullName>
    </submittedName>
</protein>
<dbReference type="InterPro" id="IPR016032">
    <property type="entry name" value="Sig_transdc_resp-reg_C-effctor"/>
</dbReference>
<dbReference type="PANTHER" id="PTHR47691:SF3">
    <property type="entry name" value="HTH-TYPE TRANSCRIPTIONAL REGULATOR RV0890C-RELATED"/>
    <property type="match status" value="1"/>
</dbReference>
<evidence type="ECO:0000313" key="3">
    <source>
        <dbReference type="Proteomes" id="UP001251217"/>
    </source>
</evidence>
<dbReference type="SUPFAM" id="SSF46894">
    <property type="entry name" value="C-terminal effector domain of the bipartite response regulators"/>
    <property type="match status" value="1"/>
</dbReference>
<dbReference type="PROSITE" id="PS50043">
    <property type="entry name" value="HTH_LUXR_2"/>
    <property type="match status" value="1"/>
</dbReference>
<dbReference type="Pfam" id="PF00196">
    <property type="entry name" value="GerE"/>
    <property type="match status" value="1"/>
</dbReference>
<dbReference type="PANTHER" id="PTHR47691">
    <property type="entry name" value="REGULATOR-RELATED"/>
    <property type="match status" value="1"/>
</dbReference>
<gene>
    <name evidence="2" type="ORF">J2W56_006297</name>
</gene>
<dbReference type="Pfam" id="PF25872">
    <property type="entry name" value="HTH_77"/>
    <property type="match status" value="1"/>
</dbReference>
<dbReference type="Proteomes" id="UP001251217">
    <property type="component" value="Unassembled WGS sequence"/>
</dbReference>
<evidence type="ECO:0000313" key="2">
    <source>
        <dbReference type="EMBL" id="MDR7172532.1"/>
    </source>
</evidence>
<comment type="caution">
    <text evidence="2">The sequence shown here is derived from an EMBL/GenBank/DDBJ whole genome shotgun (WGS) entry which is preliminary data.</text>
</comment>
<dbReference type="InterPro" id="IPR027417">
    <property type="entry name" value="P-loop_NTPase"/>
</dbReference>
<organism evidence="2 3">
    <name type="scientific">Nocardia kruczakiae</name>
    <dbReference type="NCBI Taxonomy" id="261477"/>
    <lineage>
        <taxon>Bacteria</taxon>
        <taxon>Bacillati</taxon>
        <taxon>Actinomycetota</taxon>
        <taxon>Actinomycetes</taxon>
        <taxon>Mycobacteriales</taxon>
        <taxon>Nocardiaceae</taxon>
        <taxon>Nocardia</taxon>
    </lineage>
</organism>